<proteinExistence type="predicted"/>
<evidence type="ECO:0000313" key="1">
    <source>
        <dbReference type="EMBL" id="KAJ8116768.1"/>
    </source>
</evidence>
<dbReference type="Proteomes" id="UP001153334">
    <property type="component" value="Unassembled WGS sequence"/>
</dbReference>
<accession>A0ACC2INP9</accession>
<sequence length="116" mass="13329">MTAPDTISVYHKLSIPPEATHTSLILDCVIFSHGHRRVAARTFEDIAIYDYREAKKTVLPGFMLDVLRDTWQRQQKQADWARSRIWGLLKEVETLEKETWDREDAVEDLGGAGKGM</sequence>
<protein>
    <submittedName>
        <fullName evidence="1">Uncharacterized protein</fullName>
    </submittedName>
</protein>
<dbReference type="EMBL" id="JAPESX010001165">
    <property type="protein sequence ID" value="KAJ8116768.1"/>
    <property type="molecule type" value="Genomic_DNA"/>
</dbReference>
<keyword evidence="2" id="KW-1185">Reference proteome</keyword>
<name>A0ACC2INP9_9PEZI</name>
<reference evidence="1" key="1">
    <citation type="submission" date="2022-11" db="EMBL/GenBank/DDBJ databases">
        <title>Genome Sequence of Nemania bipapillata.</title>
        <authorList>
            <person name="Buettner E."/>
        </authorList>
    </citation>
    <scope>NUCLEOTIDE SEQUENCE</scope>
    <source>
        <strain evidence="1">CP14</strain>
    </source>
</reference>
<organism evidence="1 2">
    <name type="scientific">Nemania bipapillata</name>
    <dbReference type="NCBI Taxonomy" id="110536"/>
    <lineage>
        <taxon>Eukaryota</taxon>
        <taxon>Fungi</taxon>
        <taxon>Dikarya</taxon>
        <taxon>Ascomycota</taxon>
        <taxon>Pezizomycotina</taxon>
        <taxon>Sordariomycetes</taxon>
        <taxon>Xylariomycetidae</taxon>
        <taxon>Xylariales</taxon>
        <taxon>Xylariaceae</taxon>
        <taxon>Nemania</taxon>
    </lineage>
</organism>
<evidence type="ECO:0000313" key="2">
    <source>
        <dbReference type="Proteomes" id="UP001153334"/>
    </source>
</evidence>
<gene>
    <name evidence="1" type="ORF">ONZ43_g4365</name>
</gene>
<comment type="caution">
    <text evidence="1">The sequence shown here is derived from an EMBL/GenBank/DDBJ whole genome shotgun (WGS) entry which is preliminary data.</text>
</comment>